<dbReference type="PANTHER" id="PTHR31680:SF15">
    <property type="entry name" value="PROTEIN LONGIFOLIA 2"/>
    <property type="match status" value="1"/>
</dbReference>
<evidence type="ECO:0000313" key="4">
    <source>
        <dbReference type="Proteomes" id="UP000288805"/>
    </source>
</evidence>
<organism evidence="3 4">
    <name type="scientific">Vitis vinifera</name>
    <name type="common">Grape</name>
    <dbReference type="NCBI Taxonomy" id="29760"/>
    <lineage>
        <taxon>Eukaryota</taxon>
        <taxon>Viridiplantae</taxon>
        <taxon>Streptophyta</taxon>
        <taxon>Embryophyta</taxon>
        <taxon>Tracheophyta</taxon>
        <taxon>Spermatophyta</taxon>
        <taxon>Magnoliopsida</taxon>
        <taxon>eudicotyledons</taxon>
        <taxon>Gunneridae</taxon>
        <taxon>Pentapetalae</taxon>
        <taxon>rosids</taxon>
        <taxon>Vitales</taxon>
        <taxon>Vitaceae</taxon>
        <taxon>Viteae</taxon>
        <taxon>Vitis</taxon>
    </lineage>
</organism>
<dbReference type="InterPro" id="IPR033334">
    <property type="entry name" value="LNG1/2"/>
</dbReference>
<comment type="caution">
    <text evidence="3">The sequence shown here is derived from an EMBL/GenBank/DDBJ whole genome shotgun (WGS) entry which is preliminary data.</text>
</comment>
<evidence type="ECO:0000313" key="3">
    <source>
        <dbReference type="EMBL" id="RVW31443.1"/>
    </source>
</evidence>
<dbReference type="Pfam" id="PF14383">
    <property type="entry name" value="VARLMGL"/>
    <property type="match status" value="1"/>
</dbReference>
<feature type="compositionally biased region" description="Polar residues" evidence="1">
    <location>
        <begin position="133"/>
        <end position="151"/>
    </location>
</feature>
<proteinExistence type="predicted"/>
<evidence type="ECO:0000256" key="1">
    <source>
        <dbReference type="SAM" id="MobiDB-lite"/>
    </source>
</evidence>
<dbReference type="AlphaFoldDB" id="A0A438D7L2"/>
<dbReference type="PANTHER" id="PTHR31680">
    <property type="entry name" value="LONGIFOLIA PROTEIN"/>
    <property type="match status" value="1"/>
</dbReference>
<feature type="region of interest" description="Disordered" evidence="1">
    <location>
        <begin position="171"/>
        <end position="219"/>
    </location>
</feature>
<protein>
    <submittedName>
        <fullName evidence="3">Protein LONGIFOLIA 1</fullName>
    </submittedName>
</protein>
<dbReference type="Proteomes" id="UP000288805">
    <property type="component" value="Unassembled WGS sequence"/>
</dbReference>
<dbReference type="InterPro" id="IPR032795">
    <property type="entry name" value="DUF3741-assoc"/>
</dbReference>
<sequence>MSAKLLHTLSDENPDLQKQIGCMNGIFQLFDRHHFLGGRRINGHTHKRLPPVFLPHAHASIYVFRNFSRQMLLLGWAGQSLDLRDIVKDSIYREACGLSVKTAWKKEAVSHAVKHIDSPRPMRLSKEPIKKGNGNSSKMLSPQQEPGSNKRPSGVVAKLMGLDAFPDSSMSINDGQMEACPDGDTNPFSRSSKAAGRKQAASNFWVPKEFPQGPRFHLG</sequence>
<dbReference type="EMBL" id="QGNW01001754">
    <property type="protein sequence ID" value="RVW31443.1"/>
    <property type="molecule type" value="Genomic_DNA"/>
</dbReference>
<feature type="region of interest" description="Disordered" evidence="1">
    <location>
        <begin position="115"/>
        <end position="154"/>
    </location>
</feature>
<feature type="compositionally biased region" description="Basic and acidic residues" evidence="1">
    <location>
        <begin position="115"/>
        <end position="130"/>
    </location>
</feature>
<dbReference type="GO" id="GO:0051513">
    <property type="term" value="P:regulation of monopolar cell growth"/>
    <property type="evidence" value="ECO:0007669"/>
    <property type="project" value="InterPro"/>
</dbReference>
<feature type="domain" description="DUF3741" evidence="2">
    <location>
        <begin position="154"/>
        <end position="170"/>
    </location>
</feature>
<evidence type="ECO:0000259" key="2">
    <source>
        <dbReference type="Pfam" id="PF14383"/>
    </source>
</evidence>
<gene>
    <name evidence="3" type="primary">LNG1_1</name>
    <name evidence="3" type="ORF">CK203_086778</name>
</gene>
<accession>A0A438D7L2</accession>
<name>A0A438D7L2_VITVI</name>
<reference evidence="3 4" key="1">
    <citation type="journal article" date="2018" name="PLoS Genet.">
        <title>Population sequencing reveals clonal diversity and ancestral inbreeding in the grapevine cultivar Chardonnay.</title>
        <authorList>
            <person name="Roach M.J."/>
            <person name="Johnson D.L."/>
            <person name="Bohlmann J."/>
            <person name="van Vuuren H.J."/>
            <person name="Jones S.J."/>
            <person name="Pretorius I.S."/>
            <person name="Schmidt S.A."/>
            <person name="Borneman A.R."/>
        </authorList>
    </citation>
    <scope>NUCLEOTIDE SEQUENCE [LARGE SCALE GENOMIC DNA]</scope>
    <source>
        <strain evidence="4">cv. Chardonnay</strain>
        <tissue evidence="3">Leaf</tissue>
    </source>
</reference>